<dbReference type="EMBL" id="MAQB02000001">
    <property type="protein sequence ID" value="OFJ48457.1"/>
    <property type="molecule type" value="Genomic_DNA"/>
</dbReference>
<dbReference type="Gene3D" id="1.10.10.10">
    <property type="entry name" value="Winged helix-like DNA-binding domain superfamily/Winged helix DNA-binding domain"/>
    <property type="match status" value="1"/>
</dbReference>
<comment type="similarity">
    <text evidence="1">Belongs to the LysR transcriptional regulatory family.</text>
</comment>
<dbReference type="PANTHER" id="PTHR30537:SF5">
    <property type="entry name" value="HTH-TYPE TRANSCRIPTIONAL ACTIVATOR TTDR-RELATED"/>
    <property type="match status" value="1"/>
</dbReference>
<dbReference type="GO" id="GO:0003677">
    <property type="term" value="F:DNA binding"/>
    <property type="evidence" value="ECO:0007669"/>
    <property type="project" value="UniProtKB-KW"/>
</dbReference>
<dbReference type="PROSITE" id="PS50931">
    <property type="entry name" value="HTH_LYSR"/>
    <property type="match status" value="1"/>
</dbReference>
<keyword evidence="2" id="KW-0805">Transcription regulation</keyword>
<dbReference type="AlphaFoldDB" id="A0A1E8PQZ4"/>
<keyword evidence="4" id="KW-0804">Transcription</keyword>
<dbReference type="SUPFAM" id="SSF53850">
    <property type="entry name" value="Periplasmic binding protein-like II"/>
    <property type="match status" value="1"/>
</dbReference>
<feature type="domain" description="HTH lysR-type" evidence="5">
    <location>
        <begin position="1"/>
        <end position="59"/>
    </location>
</feature>
<evidence type="ECO:0000256" key="2">
    <source>
        <dbReference type="ARBA" id="ARBA00023015"/>
    </source>
</evidence>
<dbReference type="Proteomes" id="UP000092634">
    <property type="component" value="Unassembled WGS sequence"/>
</dbReference>
<comment type="caution">
    <text evidence="6">The sequence shown here is derived from an EMBL/GenBank/DDBJ whole genome shotgun (WGS) entry which is preliminary data.</text>
</comment>
<evidence type="ECO:0000256" key="3">
    <source>
        <dbReference type="ARBA" id="ARBA00023125"/>
    </source>
</evidence>
<dbReference type="InterPro" id="IPR058163">
    <property type="entry name" value="LysR-type_TF_proteobact-type"/>
</dbReference>
<dbReference type="InterPro" id="IPR036390">
    <property type="entry name" value="WH_DNA-bd_sf"/>
</dbReference>
<name>A0A1E8PQZ4_9BURK</name>
<evidence type="ECO:0000313" key="6">
    <source>
        <dbReference type="EMBL" id="OFJ48457.1"/>
    </source>
</evidence>
<dbReference type="InterPro" id="IPR005119">
    <property type="entry name" value="LysR_subst-bd"/>
</dbReference>
<dbReference type="CDD" id="cd08422">
    <property type="entry name" value="PBP2_CrgA_like"/>
    <property type="match status" value="1"/>
</dbReference>
<evidence type="ECO:0000259" key="5">
    <source>
        <dbReference type="PROSITE" id="PS50931"/>
    </source>
</evidence>
<protein>
    <submittedName>
        <fullName evidence="6">LysR family transcriptional regulator</fullName>
    </submittedName>
</protein>
<dbReference type="PRINTS" id="PR00039">
    <property type="entry name" value="HTHLYSR"/>
</dbReference>
<evidence type="ECO:0000313" key="7">
    <source>
        <dbReference type="Proteomes" id="UP000092634"/>
    </source>
</evidence>
<accession>A0A1E8PQZ4</accession>
<keyword evidence="3" id="KW-0238">DNA-binding</keyword>
<dbReference type="GO" id="GO:0003700">
    <property type="term" value="F:DNA-binding transcription factor activity"/>
    <property type="evidence" value="ECO:0007669"/>
    <property type="project" value="InterPro"/>
</dbReference>
<gene>
    <name evidence="6" type="ORF">BA896_005430</name>
</gene>
<evidence type="ECO:0000256" key="4">
    <source>
        <dbReference type="ARBA" id="ARBA00023163"/>
    </source>
</evidence>
<evidence type="ECO:0000256" key="1">
    <source>
        <dbReference type="ARBA" id="ARBA00009437"/>
    </source>
</evidence>
<sequence length="300" mass="32727">MDQLTTLRALRRVVELGSFTAAGAALGISHSIVSRQIRQLESQLGAQLLNRTTRRFALTAAGREYYLASRDILDALDAADRAVAMHQAQPSGCLRINAPTAFGTLELAAWLPAFTRQYPHIQIDLVCNDRIVDLLDDGFDVALRLARGLPDSTLVARQLTSSRTLAVASPAYLARHGHPATPQDLAQHNCLMYTAGDKPAEWLFTDAGGSVHKVAVRGSLQANTSIALREAAVGGMGIAGAAAFIVRDALRSGKLLEVLPGYTLRPRTLYALYPHSRQLSPKVRAFVDFAVQHYQDRYWD</sequence>
<dbReference type="InterPro" id="IPR000847">
    <property type="entry name" value="LysR_HTH_N"/>
</dbReference>
<reference evidence="6 7" key="1">
    <citation type="submission" date="2016-10" db="EMBL/GenBank/DDBJ databases">
        <title>Updated version of Genome Assembly of Janthinobacterium lividum ERGS5:01.</title>
        <authorList>
            <person name="Kumar R."/>
            <person name="Acharya V."/>
            <person name="Singh D."/>
        </authorList>
    </citation>
    <scope>NUCLEOTIDE SEQUENCE [LARGE SCALE GENOMIC DNA]</scope>
    <source>
        <strain evidence="6 7">ERGS5:01</strain>
    </source>
</reference>
<proteinExistence type="inferred from homology"/>
<dbReference type="InterPro" id="IPR036388">
    <property type="entry name" value="WH-like_DNA-bd_sf"/>
</dbReference>
<dbReference type="Gene3D" id="3.40.190.290">
    <property type="match status" value="1"/>
</dbReference>
<dbReference type="SUPFAM" id="SSF46785">
    <property type="entry name" value="Winged helix' DNA-binding domain"/>
    <property type="match status" value="1"/>
</dbReference>
<dbReference type="FunFam" id="3.40.190.290:FF:000001">
    <property type="entry name" value="Transcriptional regulator, LysR family"/>
    <property type="match status" value="1"/>
</dbReference>
<dbReference type="Pfam" id="PF00126">
    <property type="entry name" value="HTH_1"/>
    <property type="match status" value="1"/>
</dbReference>
<organism evidence="6 7">
    <name type="scientific">Janthinobacterium lividum</name>
    <dbReference type="NCBI Taxonomy" id="29581"/>
    <lineage>
        <taxon>Bacteria</taxon>
        <taxon>Pseudomonadati</taxon>
        <taxon>Pseudomonadota</taxon>
        <taxon>Betaproteobacteria</taxon>
        <taxon>Burkholderiales</taxon>
        <taxon>Oxalobacteraceae</taxon>
        <taxon>Janthinobacterium</taxon>
    </lineage>
</organism>
<dbReference type="PANTHER" id="PTHR30537">
    <property type="entry name" value="HTH-TYPE TRANSCRIPTIONAL REGULATOR"/>
    <property type="match status" value="1"/>
</dbReference>
<dbReference type="Pfam" id="PF03466">
    <property type="entry name" value="LysR_substrate"/>
    <property type="match status" value="1"/>
</dbReference>
<dbReference type="FunFam" id="1.10.10.10:FF:000001">
    <property type="entry name" value="LysR family transcriptional regulator"/>
    <property type="match status" value="1"/>
</dbReference>